<keyword evidence="1" id="KW-0677">Repeat</keyword>
<sequence length="211" mass="21136">MKLTPFLAMFLAALPSVSLFAGGNGTNGHAATVAAQGTEAQARLFAAARDGNLTELRAALAQGAAASERDDRGNTALILAAYYGHAPLVDALLLAGADPNAGDGVRGNTALMGAIFKGDEATAKRIIDAPGTDVNAKNKAGQTAAMFAALFGRSAILDALSARGADLDAMDAGGYTAENLALQQGNQALAQRIAELRAGAAPASAETPSAK</sequence>
<dbReference type="Pfam" id="PF12796">
    <property type="entry name" value="Ank_2"/>
    <property type="match status" value="1"/>
</dbReference>
<dbReference type="SUPFAM" id="SSF48403">
    <property type="entry name" value="Ankyrin repeat"/>
    <property type="match status" value="1"/>
</dbReference>
<dbReference type="Gene3D" id="1.25.40.20">
    <property type="entry name" value="Ankyrin repeat-containing domain"/>
    <property type="match status" value="1"/>
</dbReference>
<evidence type="ECO:0000256" key="2">
    <source>
        <dbReference type="ARBA" id="ARBA00023043"/>
    </source>
</evidence>
<feature type="repeat" description="ANK" evidence="3">
    <location>
        <begin position="140"/>
        <end position="172"/>
    </location>
</feature>
<feature type="repeat" description="ANK" evidence="3">
    <location>
        <begin position="72"/>
        <end position="104"/>
    </location>
</feature>
<evidence type="ECO:0000313" key="5">
    <source>
        <dbReference type="EMBL" id="XCO76863.1"/>
    </source>
</evidence>
<name>A0AAU8N1A3_9GAMM</name>
<protein>
    <submittedName>
        <fullName evidence="5">Ankyrin repeat domain-containing protein</fullName>
    </submittedName>
</protein>
<evidence type="ECO:0000256" key="4">
    <source>
        <dbReference type="SAM" id="SignalP"/>
    </source>
</evidence>
<dbReference type="PANTHER" id="PTHR24171:SF8">
    <property type="entry name" value="BRCA1-ASSOCIATED RING DOMAIN PROTEIN 1"/>
    <property type="match status" value="1"/>
</dbReference>
<keyword evidence="4" id="KW-0732">Signal</keyword>
<accession>A0AAU8N1A3</accession>
<dbReference type="InterPro" id="IPR002110">
    <property type="entry name" value="Ankyrin_rpt"/>
</dbReference>
<dbReference type="InterPro" id="IPR036770">
    <property type="entry name" value="Ankyrin_rpt-contain_sf"/>
</dbReference>
<dbReference type="PANTHER" id="PTHR24171">
    <property type="entry name" value="ANKYRIN REPEAT DOMAIN-CONTAINING PROTEIN 39-RELATED"/>
    <property type="match status" value="1"/>
</dbReference>
<reference evidence="5" key="1">
    <citation type="submission" date="2024-06" db="EMBL/GenBank/DDBJ databases">
        <authorList>
            <person name="Li S."/>
        </authorList>
    </citation>
    <scope>NUCLEOTIDE SEQUENCE</scope>
    <source>
        <strain evidence="5">SR10</strain>
    </source>
</reference>
<feature type="signal peptide" evidence="4">
    <location>
        <begin position="1"/>
        <end position="21"/>
    </location>
</feature>
<proteinExistence type="predicted"/>
<feature type="chain" id="PRO_5043885455" evidence="4">
    <location>
        <begin position="22"/>
        <end position="211"/>
    </location>
</feature>
<dbReference type="PROSITE" id="PS50088">
    <property type="entry name" value="ANK_REPEAT"/>
    <property type="match status" value="2"/>
</dbReference>
<dbReference type="AlphaFoldDB" id="A0AAU8N1A3"/>
<dbReference type="PROSITE" id="PS50297">
    <property type="entry name" value="ANK_REP_REGION"/>
    <property type="match status" value="1"/>
</dbReference>
<dbReference type="GO" id="GO:0085020">
    <property type="term" value="P:protein K6-linked ubiquitination"/>
    <property type="evidence" value="ECO:0007669"/>
    <property type="project" value="TreeGrafter"/>
</dbReference>
<dbReference type="EMBL" id="CP159925">
    <property type="protein sequence ID" value="XCO76863.1"/>
    <property type="molecule type" value="Genomic_DNA"/>
</dbReference>
<evidence type="ECO:0000256" key="3">
    <source>
        <dbReference type="PROSITE-ProRule" id="PRU00023"/>
    </source>
</evidence>
<evidence type="ECO:0000256" key="1">
    <source>
        <dbReference type="ARBA" id="ARBA00022737"/>
    </source>
</evidence>
<gene>
    <name evidence="5" type="ORF">ABU614_08785</name>
</gene>
<dbReference type="RefSeq" id="WP_363800129.1">
    <property type="nucleotide sequence ID" value="NZ_CP159925.1"/>
</dbReference>
<dbReference type="GO" id="GO:0004842">
    <property type="term" value="F:ubiquitin-protein transferase activity"/>
    <property type="evidence" value="ECO:0007669"/>
    <property type="project" value="TreeGrafter"/>
</dbReference>
<organism evidence="5">
    <name type="scientific">Lysobacter firmicutimachus</name>
    <dbReference type="NCBI Taxonomy" id="1792846"/>
    <lineage>
        <taxon>Bacteria</taxon>
        <taxon>Pseudomonadati</taxon>
        <taxon>Pseudomonadota</taxon>
        <taxon>Gammaproteobacteria</taxon>
        <taxon>Lysobacterales</taxon>
        <taxon>Lysobacteraceae</taxon>
        <taxon>Lysobacter</taxon>
    </lineage>
</organism>
<dbReference type="SMART" id="SM00248">
    <property type="entry name" value="ANK"/>
    <property type="match status" value="3"/>
</dbReference>
<keyword evidence="2 3" id="KW-0040">ANK repeat</keyword>